<gene>
    <name evidence="2" type="primary">ORF171811</name>
</gene>
<protein>
    <recommendedName>
        <fullName evidence="3">Secreted protein</fullName>
    </recommendedName>
</protein>
<evidence type="ECO:0000313" key="2">
    <source>
        <dbReference type="EMBL" id="CEK89583.1"/>
    </source>
</evidence>
<dbReference type="EMBL" id="HACG01042718">
    <property type="protein sequence ID" value="CEK89583.1"/>
    <property type="molecule type" value="Transcribed_RNA"/>
</dbReference>
<reference evidence="2" key="1">
    <citation type="submission" date="2014-12" db="EMBL/GenBank/DDBJ databases">
        <title>Insight into the proteome of Arion vulgaris.</title>
        <authorList>
            <person name="Aradska J."/>
            <person name="Bulat T."/>
            <person name="Smidak R."/>
            <person name="Sarate P."/>
            <person name="Gangsoo J."/>
            <person name="Sialana F."/>
            <person name="Bilban M."/>
            <person name="Lubec G."/>
        </authorList>
    </citation>
    <scope>NUCLEOTIDE SEQUENCE</scope>
    <source>
        <tissue evidence="2">Skin</tissue>
    </source>
</reference>
<dbReference type="AlphaFoldDB" id="A0A0B7B977"/>
<sequence>MADHFSLQSNKLSKALWLLLVQEVWTLQPSKSLLCSFSGGHAMCLDVCNQRFMAYGSLYPESLSSRSSAYWFSLLREFTGSAITACS</sequence>
<organism evidence="2">
    <name type="scientific">Arion vulgaris</name>
    <dbReference type="NCBI Taxonomy" id="1028688"/>
    <lineage>
        <taxon>Eukaryota</taxon>
        <taxon>Metazoa</taxon>
        <taxon>Spiralia</taxon>
        <taxon>Lophotrochozoa</taxon>
        <taxon>Mollusca</taxon>
        <taxon>Gastropoda</taxon>
        <taxon>Heterobranchia</taxon>
        <taxon>Euthyneura</taxon>
        <taxon>Panpulmonata</taxon>
        <taxon>Eupulmonata</taxon>
        <taxon>Stylommatophora</taxon>
        <taxon>Helicina</taxon>
        <taxon>Arionoidea</taxon>
        <taxon>Arionidae</taxon>
        <taxon>Arion</taxon>
    </lineage>
</organism>
<accession>A0A0B7B977</accession>
<feature type="chain" id="PRO_5002113495" description="Secreted protein" evidence="1">
    <location>
        <begin position="27"/>
        <end position="87"/>
    </location>
</feature>
<feature type="signal peptide" evidence="1">
    <location>
        <begin position="1"/>
        <end position="26"/>
    </location>
</feature>
<keyword evidence="1" id="KW-0732">Signal</keyword>
<evidence type="ECO:0000256" key="1">
    <source>
        <dbReference type="SAM" id="SignalP"/>
    </source>
</evidence>
<proteinExistence type="predicted"/>
<evidence type="ECO:0008006" key="3">
    <source>
        <dbReference type="Google" id="ProtNLM"/>
    </source>
</evidence>
<name>A0A0B7B977_9EUPU</name>